<gene>
    <name evidence="1" type="ORF">RUM44_013860</name>
</gene>
<dbReference type="Proteomes" id="UP001359485">
    <property type="component" value="Unassembled WGS sequence"/>
</dbReference>
<reference evidence="1 2" key="1">
    <citation type="submission" date="2023-09" db="EMBL/GenBank/DDBJ databases">
        <title>Genomes of two closely related lineages of the louse Polyplax serrata with different host specificities.</title>
        <authorList>
            <person name="Martinu J."/>
            <person name="Tarabai H."/>
            <person name="Stefka J."/>
            <person name="Hypsa V."/>
        </authorList>
    </citation>
    <scope>NUCLEOTIDE SEQUENCE [LARGE SCALE GENOMIC DNA]</scope>
    <source>
        <strain evidence="1">98ZLc_SE</strain>
    </source>
</reference>
<sequence>MIKRETEERGAWYRIKVTHAMSTCRPLCSCPFLGPPPPEEFLPNLHRTVLPICFASNYTERSSEQNMFRCMAFHPNWELFGTSGTPPNHRDFLAYQDESAHSRMCGAQGGARTCGSVTKA</sequence>
<keyword evidence="2" id="KW-1185">Reference proteome</keyword>
<evidence type="ECO:0000313" key="1">
    <source>
        <dbReference type="EMBL" id="KAK6642137.1"/>
    </source>
</evidence>
<proteinExistence type="predicted"/>
<name>A0ABR1BIZ3_POLSC</name>
<comment type="caution">
    <text evidence="1">The sequence shown here is derived from an EMBL/GenBank/DDBJ whole genome shotgun (WGS) entry which is preliminary data.</text>
</comment>
<evidence type="ECO:0000313" key="2">
    <source>
        <dbReference type="Proteomes" id="UP001359485"/>
    </source>
</evidence>
<dbReference type="EMBL" id="JAWJWF010000001">
    <property type="protein sequence ID" value="KAK6642137.1"/>
    <property type="molecule type" value="Genomic_DNA"/>
</dbReference>
<organism evidence="1 2">
    <name type="scientific">Polyplax serrata</name>
    <name type="common">Common mouse louse</name>
    <dbReference type="NCBI Taxonomy" id="468196"/>
    <lineage>
        <taxon>Eukaryota</taxon>
        <taxon>Metazoa</taxon>
        <taxon>Ecdysozoa</taxon>
        <taxon>Arthropoda</taxon>
        <taxon>Hexapoda</taxon>
        <taxon>Insecta</taxon>
        <taxon>Pterygota</taxon>
        <taxon>Neoptera</taxon>
        <taxon>Paraneoptera</taxon>
        <taxon>Psocodea</taxon>
        <taxon>Troctomorpha</taxon>
        <taxon>Phthiraptera</taxon>
        <taxon>Anoplura</taxon>
        <taxon>Polyplacidae</taxon>
        <taxon>Polyplax</taxon>
    </lineage>
</organism>
<protein>
    <submittedName>
        <fullName evidence="1">Uncharacterized protein</fullName>
    </submittedName>
</protein>
<accession>A0ABR1BIZ3</accession>